<comment type="caution">
    <text evidence="1">The sequence shown here is derived from an EMBL/GenBank/DDBJ whole genome shotgun (WGS) entry which is preliminary data.</text>
</comment>
<protein>
    <submittedName>
        <fullName evidence="1">Uncharacterized protein</fullName>
    </submittedName>
</protein>
<evidence type="ECO:0000313" key="2">
    <source>
        <dbReference type="Proteomes" id="UP001352852"/>
    </source>
</evidence>
<evidence type="ECO:0000313" key="1">
    <source>
        <dbReference type="EMBL" id="MED6271651.1"/>
    </source>
</evidence>
<keyword evidence="2" id="KW-1185">Reference proteome</keyword>
<proteinExistence type="predicted"/>
<dbReference type="EMBL" id="JAHUTJ010018667">
    <property type="protein sequence ID" value="MED6271651.1"/>
    <property type="molecule type" value="Genomic_DNA"/>
</dbReference>
<sequence>MDLKMGEAKRLYSAPQSEIGQLVTNNPIWSNDDIIKATPPENRKSLFSLGKSSTRLHRRLYDRLCTTEGSSVAWSRRRQAPAVAAQAELRLASCFPQCSATVTTKMADAMEEYEKEAGCVPILHPEVSSGSSTP</sequence>
<dbReference type="Proteomes" id="UP001352852">
    <property type="component" value="Unassembled WGS sequence"/>
</dbReference>
<name>A0ABU7DBC8_9TELE</name>
<accession>A0ABU7DBC8</accession>
<organism evidence="1 2">
    <name type="scientific">Characodon lateralis</name>
    <dbReference type="NCBI Taxonomy" id="208331"/>
    <lineage>
        <taxon>Eukaryota</taxon>
        <taxon>Metazoa</taxon>
        <taxon>Chordata</taxon>
        <taxon>Craniata</taxon>
        <taxon>Vertebrata</taxon>
        <taxon>Euteleostomi</taxon>
        <taxon>Actinopterygii</taxon>
        <taxon>Neopterygii</taxon>
        <taxon>Teleostei</taxon>
        <taxon>Neoteleostei</taxon>
        <taxon>Acanthomorphata</taxon>
        <taxon>Ovalentaria</taxon>
        <taxon>Atherinomorphae</taxon>
        <taxon>Cyprinodontiformes</taxon>
        <taxon>Goodeidae</taxon>
        <taxon>Characodon</taxon>
    </lineage>
</organism>
<gene>
    <name evidence="1" type="ORF">CHARACLAT_022399</name>
</gene>
<reference evidence="1 2" key="1">
    <citation type="submission" date="2021-06" db="EMBL/GenBank/DDBJ databases">
        <authorList>
            <person name="Palmer J.M."/>
        </authorList>
    </citation>
    <scope>NUCLEOTIDE SEQUENCE [LARGE SCALE GENOMIC DNA]</scope>
    <source>
        <strain evidence="1 2">CL_MEX2019</strain>
        <tissue evidence="1">Muscle</tissue>
    </source>
</reference>